<evidence type="ECO:0000256" key="3">
    <source>
        <dbReference type="ARBA" id="ARBA00022448"/>
    </source>
</evidence>
<evidence type="ECO:0000256" key="8">
    <source>
        <dbReference type="ARBA" id="ARBA00023136"/>
    </source>
</evidence>
<comment type="subcellular location">
    <subcellularLocation>
        <location evidence="1">Membrane</location>
        <topology evidence="1">Multi-pass membrane protein</topology>
    </subcellularLocation>
</comment>
<dbReference type="eggNOG" id="COG0475">
    <property type="taxonomic scope" value="Bacteria"/>
</dbReference>
<dbReference type="PANTHER" id="PTHR43562:SF1">
    <property type="entry name" value="NA(+)_H(+) ANTIPORTER YJBQ-RELATED"/>
    <property type="match status" value="1"/>
</dbReference>
<feature type="transmembrane region" description="Helical" evidence="9">
    <location>
        <begin position="127"/>
        <end position="146"/>
    </location>
</feature>
<dbReference type="AlphaFoldDB" id="A0A0A7FW86"/>
<feature type="transmembrane region" description="Helical" evidence="9">
    <location>
        <begin position="277"/>
        <end position="295"/>
    </location>
</feature>
<dbReference type="Gene3D" id="3.30.70.1450">
    <property type="entry name" value="Regulator of K+ conductance, C-terminal domain"/>
    <property type="match status" value="1"/>
</dbReference>
<sequence length="484" mass="53622">MEEVLNYDSLLILAVVAFFTPFLVAKLKKIKVPYQVGEIFIGIILGKSFFNVIKPDVWILFLSNLGLAYLMFLSGLEINFEDLKLSKGETFFNSKVFTSLKVFIFSLVISNVLSFTILKMAGITKGSLFFALLFTSAAPGLLVPILKSKHILSSDFGQTLLIFSLIAEFVCLIGITFIASVSTYGLSIKSFTFLITFFVAIAIYLICKLVFKTKDLSLIAFKNLHISVRGAFVLVLILVAVAQKTGSEIVLGSFLAGIIFALLVGKAKEEITHQLDVIGYGFLIPIFFIMVGVNIDLSSIVKNPSAIAKIPLFLLIFFIVKFIPCLLFKKKYGIRNSLAASMILTAQLSLTIVGAQMAMHLDYITEATYSAFIVTTVISCILFPILFEKLFTEDENTVEISKEEDKIIIRELLLSSEWYIGKSLKEWKLPAGCRVFSIIRDDKEIMPTADTVLKEGDLLIVAGIRSAVEDTINMLTVCNLSLPN</sequence>
<dbReference type="GO" id="GO:0015297">
    <property type="term" value="F:antiporter activity"/>
    <property type="evidence" value="ECO:0007669"/>
    <property type="project" value="UniProtKB-KW"/>
</dbReference>
<feature type="transmembrane region" description="Helical" evidence="9">
    <location>
        <begin position="6"/>
        <end position="24"/>
    </location>
</feature>
<comment type="similarity">
    <text evidence="2">Belongs to the monovalent cation:proton antiporter 2 (CPA2) transporter (TC 2.A.37) family.</text>
</comment>
<dbReference type="Gene3D" id="1.20.1530.20">
    <property type="match status" value="1"/>
</dbReference>
<feature type="transmembrane region" description="Helical" evidence="9">
    <location>
        <begin position="158"/>
        <end position="179"/>
    </location>
</feature>
<dbReference type="SUPFAM" id="SSF116726">
    <property type="entry name" value="TrkA C-terminal domain-like"/>
    <property type="match status" value="1"/>
</dbReference>
<dbReference type="Proteomes" id="UP000030635">
    <property type="component" value="Chromosome"/>
</dbReference>
<dbReference type="PROSITE" id="PS51202">
    <property type="entry name" value="RCK_C"/>
    <property type="match status" value="1"/>
</dbReference>
<gene>
    <name evidence="11" type="ORF">U729_2244</name>
</gene>
<dbReference type="InterPro" id="IPR036721">
    <property type="entry name" value="RCK_C_sf"/>
</dbReference>
<evidence type="ECO:0000256" key="5">
    <source>
        <dbReference type="ARBA" id="ARBA00022692"/>
    </source>
</evidence>
<feature type="transmembrane region" description="Helical" evidence="9">
    <location>
        <begin position="59"/>
        <end position="80"/>
    </location>
</feature>
<feature type="transmembrane region" description="Helical" evidence="9">
    <location>
        <begin position="307"/>
        <end position="328"/>
    </location>
</feature>
<dbReference type="STRING" id="1561.NPD11_773"/>
<keyword evidence="7" id="KW-0406">Ion transport</keyword>
<dbReference type="RefSeq" id="WP_039314953.1">
    <property type="nucleotide sequence ID" value="NZ_CP006905.1"/>
</dbReference>
<reference evidence="11 12" key="1">
    <citation type="journal article" date="2015" name="Infect. Genet. Evol.">
        <title>Genomic sequences of six botulinum neurotoxin-producing strains representing three clostridial species illustrate the mobility and diversity of botulinum neurotoxin genes.</title>
        <authorList>
            <person name="Smith T.J."/>
            <person name="Hill K.K."/>
            <person name="Xie G."/>
            <person name="Foley B.T."/>
            <person name="Williamson C.H."/>
            <person name="Foster J.T."/>
            <person name="Johnson S.L."/>
            <person name="Chertkov O."/>
            <person name="Teshima H."/>
            <person name="Gibbons H.S."/>
            <person name="Johnsky L.A."/>
            <person name="Karavis M.A."/>
            <person name="Smith L.A."/>
        </authorList>
    </citation>
    <scope>NUCLEOTIDE SEQUENCE [LARGE SCALE GENOMIC DNA]</scope>
    <source>
        <strain evidence="11">Sullivan</strain>
    </source>
</reference>
<dbReference type="OrthoDB" id="9793589at2"/>
<feature type="transmembrane region" description="Helical" evidence="9">
    <location>
        <begin position="223"/>
        <end position="243"/>
    </location>
</feature>
<evidence type="ECO:0000256" key="9">
    <source>
        <dbReference type="SAM" id="Phobius"/>
    </source>
</evidence>
<accession>A0A0A7FW86</accession>
<dbReference type="PANTHER" id="PTHR43562">
    <property type="entry name" value="NAPA-TYPE SODIUM/HYDROGEN ANTIPORTER"/>
    <property type="match status" value="1"/>
</dbReference>
<evidence type="ECO:0000256" key="1">
    <source>
        <dbReference type="ARBA" id="ARBA00004141"/>
    </source>
</evidence>
<keyword evidence="8 9" id="KW-0472">Membrane</keyword>
<dbReference type="GO" id="GO:0006813">
    <property type="term" value="P:potassium ion transport"/>
    <property type="evidence" value="ECO:0007669"/>
    <property type="project" value="InterPro"/>
</dbReference>
<protein>
    <submittedName>
        <fullName evidence="11">TrkA-C domain protein</fullName>
    </submittedName>
</protein>
<dbReference type="HOGENOM" id="CLU_005126_7_1_9"/>
<organism evidence="11 12">
    <name type="scientific">Clostridium baratii str. Sullivan</name>
    <dbReference type="NCBI Taxonomy" id="1415775"/>
    <lineage>
        <taxon>Bacteria</taxon>
        <taxon>Bacillati</taxon>
        <taxon>Bacillota</taxon>
        <taxon>Clostridia</taxon>
        <taxon>Eubacteriales</taxon>
        <taxon>Clostridiaceae</taxon>
        <taxon>Clostridium</taxon>
    </lineage>
</organism>
<dbReference type="KEGG" id="cbv:U729_2244"/>
<evidence type="ECO:0000256" key="6">
    <source>
        <dbReference type="ARBA" id="ARBA00022989"/>
    </source>
</evidence>
<feature type="transmembrane region" description="Helical" evidence="9">
    <location>
        <begin position="367"/>
        <end position="387"/>
    </location>
</feature>
<keyword evidence="5 9" id="KW-0812">Transmembrane</keyword>
<dbReference type="InterPro" id="IPR006037">
    <property type="entry name" value="RCK_C"/>
</dbReference>
<dbReference type="InterPro" id="IPR006153">
    <property type="entry name" value="Cation/H_exchanger_TM"/>
</dbReference>
<feature type="transmembrane region" description="Helical" evidence="9">
    <location>
        <begin position="340"/>
        <end position="361"/>
    </location>
</feature>
<evidence type="ECO:0000256" key="2">
    <source>
        <dbReference type="ARBA" id="ARBA00005551"/>
    </source>
</evidence>
<name>A0A0A7FW86_9CLOT</name>
<feature type="transmembrane region" description="Helical" evidence="9">
    <location>
        <begin position="100"/>
        <end position="121"/>
    </location>
</feature>
<dbReference type="InterPro" id="IPR038770">
    <property type="entry name" value="Na+/solute_symporter_sf"/>
</dbReference>
<keyword evidence="4" id="KW-0050">Antiport</keyword>
<dbReference type="EMBL" id="CP006905">
    <property type="protein sequence ID" value="AIY83894.1"/>
    <property type="molecule type" value="Genomic_DNA"/>
</dbReference>
<evidence type="ECO:0000256" key="4">
    <source>
        <dbReference type="ARBA" id="ARBA00022449"/>
    </source>
</evidence>
<keyword evidence="12" id="KW-1185">Reference proteome</keyword>
<evidence type="ECO:0000256" key="7">
    <source>
        <dbReference type="ARBA" id="ARBA00023065"/>
    </source>
</evidence>
<keyword evidence="3" id="KW-0813">Transport</keyword>
<evidence type="ECO:0000259" key="10">
    <source>
        <dbReference type="PROSITE" id="PS51202"/>
    </source>
</evidence>
<feature type="transmembrane region" description="Helical" evidence="9">
    <location>
        <begin position="249"/>
        <end position="265"/>
    </location>
</feature>
<dbReference type="GO" id="GO:0008324">
    <property type="term" value="F:monoatomic cation transmembrane transporter activity"/>
    <property type="evidence" value="ECO:0007669"/>
    <property type="project" value="InterPro"/>
</dbReference>
<dbReference type="Pfam" id="PF02080">
    <property type="entry name" value="TrkA_C"/>
    <property type="match status" value="1"/>
</dbReference>
<keyword evidence="6 9" id="KW-1133">Transmembrane helix</keyword>
<dbReference type="GO" id="GO:1902600">
    <property type="term" value="P:proton transmembrane transport"/>
    <property type="evidence" value="ECO:0007669"/>
    <property type="project" value="InterPro"/>
</dbReference>
<evidence type="ECO:0000313" key="12">
    <source>
        <dbReference type="Proteomes" id="UP000030635"/>
    </source>
</evidence>
<dbReference type="GO" id="GO:0016020">
    <property type="term" value="C:membrane"/>
    <property type="evidence" value="ECO:0007669"/>
    <property type="project" value="UniProtKB-SubCell"/>
</dbReference>
<proteinExistence type="inferred from homology"/>
<evidence type="ECO:0000313" key="11">
    <source>
        <dbReference type="EMBL" id="AIY83894.1"/>
    </source>
</evidence>
<feature type="transmembrane region" description="Helical" evidence="9">
    <location>
        <begin position="191"/>
        <end position="211"/>
    </location>
</feature>
<feature type="domain" description="RCK C-terminal" evidence="10">
    <location>
        <begin position="395"/>
        <end position="477"/>
    </location>
</feature>
<feature type="transmembrane region" description="Helical" evidence="9">
    <location>
        <begin position="36"/>
        <end position="53"/>
    </location>
</feature>
<dbReference type="Pfam" id="PF00999">
    <property type="entry name" value="Na_H_Exchanger"/>
    <property type="match status" value="1"/>
</dbReference>